<proteinExistence type="predicted"/>
<evidence type="ECO:0000313" key="11">
    <source>
        <dbReference type="EMBL" id="QLG63763.1"/>
    </source>
</evidence>
<evidence type="ECO:0000256" key="2">
    <source>
        <dbReference type="ARBA" id="ARBA00022448"/>
    </source>
</evidence>
<dbReference type="AlphaFoldDB" id="A0A7D5QIQ9"/>
<keyword evidence="2" id="KW-0813">Transport</keyword>
<evidence type="ECO:0000256" key="7">
    <source>
        <dbReference type="ARBA" id="ARBA00023065"/>
    </source>
</evidence>
<dbReference type="EMBL" id="CP058579">
    <property type="protein sequence ID" value="QLG63763.1"/>
    <property type="molecule type" value="Genomic_DNA"/>
</dbReference>
<keyword evidence="6 10" id="KW-1133">Transmembrane helix</keyword>
<evidence type="ECO:0000256" key="5">
    <source>
        <dbReference type="ARBA" id="ARBA00022692"/>
    </source>
</evidence>
<feature type="transmembrane region" description="Helical" evidence="10">
    <location>
        <begin position="132"/>
        <end position="151"/>
    </location>
</feature>
<dbReference type="RefSeq" id="WP_179270347.1">
    <property type="nucleotide sequence ID" value="NZ_CP058579.1"/>
</dbReference>
<keyword evidence="8 10" id="KW-0472">Membrane</keyword>
<dbReference type="GeneID" id="56039663"/>
<dbReference type="PANTHER" id="PTHR43298:SF2">
    <property type="entry name" value="FMN_FAD EXPORTER YEEO-RELATED"/>
    <property type="match status" value="1"/>
</dbReference>
<dbReference type="GO" id="GO:0005886">
    <property type="term" value="C:plasma membrane"/>
    <property type="evidence" value="ECO:0007669"/>
    <property type="project" value="UniProtKB-SubCell"/>
</dbReference>
<dbReference type="CDD" id="cd13137">
    <property type="entry name" value="MATE_NorM_like"/>
    <property type="match status" value="1"/>
</dbReference>
<evidence type="ECO:0000313" key="12">
    <source>
        <dbReference type="Proteomes" id="UP000509626"/>
    </source>
</evidence>
<protein>
    <recommendedName>
        <fullName evidence="9">Multidrug-efflux transporter</fullName>
    </recommendedName>
</protein>
<dbReference type="Proteomes" id="UP000509626">
    <property type="component" value="Chromosome"/>
</dbReference>
<feature type="transmembrane region" description="Helical" evidence="10">
    <location>
        <begin position="93"/>
        <end position="120"/>
    </location>
</feature>
<feature type="transmembrane region" description="Helical" evidence="10">
    <location>
        <begin position="416"/>
        <end position="436"/>
    </location>
</feature>
<keyword evidence="7" id="KW-0406">Ion transport</keyword>
<feature type="transmembrane region" description="Helical" evidence="10">
    <location>
        <begin position="163"/>
        <end position="187"/>
    </location>
</feature>
<sequence>MDGGRLVGVWRRVLSLAWPVMAEQTFRTAMRTTDVVVTAQFSPAAVVAIGLADLYARFPLRIGLGLGGGAIALSSQDTGASATANRDEDVTQAVLVGALAGLPFVLAGLFLGGPMIAVLGAAPESVRLGGQYLAIVFATAPARHVALIGARSLQGTGDTRTPMYVNVVANGLNISGSLALGLGFAPLGIPRLGIVGVGVATAAANVLTAVALVAAMVTDWSDASLVRPRDPVIARQLVRVSTPRIVEGFGATLAEFPFNGILLGFGTNVNAGFQIGRRMYQQVTGPLSRGYNVAASVVVGQALGDGDDEAARFYGYAVTALGLATVGVIGLGLVVAAPAFVDVFTDESGAVPYAVTFARVYGLSGAFLVSFSVLSGALQGASETRVPLVARLTGVFGFLLGFTYVAGVVLGHGATGAYWGVGLQYVWMALVVLVGFRYSGWAERAAGMMAERGSGRSTD</sequence>
<dbReference type="GO" id="GO:0006811">
    <property type="term" value="P:monoatomic ion transport"/>
    <property type="evidence" value="ECO:0007669"/>
    <property type="project" value="UniProtKB-KW"/>
</dbReference>
<dbReference type="KEGG" id="halu:HUG12_19350"/>
<dbReference type="PANTHER" id="PTHR43298">
    <property type="entry name" value="MULTIDRUG RESISTANCE PROTEIN NORM-RELATED"/>
    <property type="match status" value="1"/>
</dbReference>
<accession>A0A7D5QIQ9</accession>
<evidence type="ECO:0000256" key="9">
    <source>
        <dbReference type="ARBA" id="ARBA00031636"/>
    </source>
</evidence>
<reference evidence="11 12" key="1">
    <citation type="submission" date="2020-06" db="EMBL/GenBank/DDBJ databases">
        <title>NJ-3-1, isolated from saline soil.</title>
        <authorList>
            <person name="Cui H.L."/>
            <person name="Shi X."/>
        </authorList>
    </citation>
    <scope>NUCLEOTIDE SEQUENCE [LARGE SCALE GENOMIC DNA]</scope>
    <source>
        <strain evidence="11 12">NJ-3-1</strain>
    </source>
</reference>
<dbReference type="GO" id="GO:0042910">
    <property type="term" value="F:xenobiotic transmembrane transporter activity"/>
    <property type="evidence" value="ECO:0007669"/>
    <property type="project" value="InterPro"/>
</dbReference>
<keyword evidence="12" id="KW-1185">Reference proteome</keyword>
<keyword evidence="3" id="KW-0050">Antiport</keyword>
<dbReference type="OrthoDB" id="214119at2157"/>
<feature type="transmembrane region" description="Helical" evidence="10">
    <location>
        <begin position="313"/>
        <end position="340"/>
    </location>
</feature>
<comment type="subcellular location">
    <subcellularLocation>
        <location evidence="1">Cell membrane</location>
        <topology evidence="1">Multi-pass membrane protein</topology>
    </subcellularLocation>
</comment>
<evidence type="ECO:0000256" key="10">
    <source>
        <dbReference type="SAM" id="Phobius"/>
    </source>
</evidence>
<dbReference type="PIRSF" id="PIRSF006603">
    <property type="entry name" value="DinF"/>
    <property type="match status" value="1"/>
</dbReference>
<feature type="transmembrane region" description="Helical" evidence="10">
    <location>
        <begin position="360"/>
        <end position="381"/>
    </location>
</feature>
<evidence type="ECO:0000256" key="1">
    <source>
        <dbReference type="ARBA" id="ARBA00004651"/>
    </source>
</evidence>
<dbReference type="Pfam" id="PF01554">
    <property type="entry name" value="MatE"/>
    <property type="match status" value="2"/>
</dbReference>
<dbReference type="NCBIfam" id="TIGR00797">
    <property type="entry name" value="matE"/>
    <property type="match status" value="1"/>
</dbReference>
<organism evidence="11 12">
    <name type="scientific">Halorarum salinum</name>
    <dbReference type="NCBI Taxonomy" id="2743089"/>
    <lineage>
        <taxon>Archaea</taxon>
        <taxon>Methanobacteriati</taxon>
        <taxon>Methanobacteriota</taxon>
        <taxon>Stenosarchaea group</taxon>
        <taxon>Halobacteria</taxon>
        <taxon>Halobacteriales</taxon>
        <taxon>Haloferacaceae</taxon>
        <taxon>Halorarum</taxon>
    </lineage>
</organism>
<dbReference type="InterPro" id="IPR002528">
    <property type="entry name" value="MATE_fam"/>
</dbReference>
<dbReference type="InterPro" id="IPR050222">
    <property type="entry name" value="MATE_MdtK"/>
</dbReference>
<dbReference type="GO" id="GO:0015297">
    <property type="term" value="F:antiporter activity"/>
    <property type="evidence" value="ECO:0007669"/>
    <property type="project" value="UniProtKB-KW"/>
</dbReference>
<keyword evidence="5 10" id="KW-0812">Transmembrane</keyword>
<evidence type="ECO:0000256" key="6">
    <source>
        <dbReference type="ARBA" id="ARBA00022989"/>
    </source>
</evidence>
<feature type="transmembrane region" description="Helical" evidence="10">
    <location>
        <begin position="193"/>
        <end position="217"/>
    </location>
</feature>
<feature type="transmembrane region" description="Helical" evidence="10">
    <location>
        <begin position="388"/>
        <end position="410"/>
    </location>
</feature>
<evidence type="ECO:0000256" key="8">
    <source>
        <dbReference type="ARBA" id="ARBA00023136"/>
    </source>
</evidence>
<keyword evidence="4" id="KW-1003">Cell membrane</keyword>
<gene>
    <name evidence="11" type="ORF">HUG12_19350</name>
</gene>
<evidence type="ECO:0000256" key="3">
    <source>
        <dbReference type="ARBA" id="ARBA00022449"/>
    </source>
</evidence>
<name>A0A7D5QIQ9_9EURY</name>
<dbReference type="InterPro" id="IPR048279">
    <property type="entry name" value="MdtK-like"/>
</dbReference>
<evidence type="ECO:0000256" key="4">
    <source>
        <dbReference type="ARBA" id="ARBA00022475"/>
    </source>
</evidence>